<reference evidence="2" key="1">
    <citation type="submission" date="2017-09" db="EMBL/GenBank/DDBJ databases">
        <title>FDA dAtabase for Regulatory Grade micrObial Sequences (FDA-ARGOS): Supporting development and validation of Infectious Disease Dx tests.</title>
        <authorList>
            <person name="Minogue T."/>
            <person name="Wolcott M."/>
            <person name="Wasieloski L."/>
            <person name="Aguilar W."/>
            <person name="Moore D."/>
            <person name="Tallon L.J."/>
            <person name="Sadzewicz L."/>
            <person name="Ott S."/>
            <person name="Zhao X."/>
            <person name="Nagaraj S."/>
            <person name="Vavikolanu K."/>
            <person name="Aluvathingal J."/>
            <person name="Nadendla S."/>
            <person name="Sichtig H."/>
        </authorList>
    </citation>
    <scope>NUCLEOTIDE SEQUENCE [LARGE SCALE GENOMIC DNA]</scope>
    <source>
        <strain evidence="2">FDAARGOS_388</strain>
    </source>
</reference>
<accession>A0ABM6NVI6</accession>
<organism evidence="1 2">
    <name type="scientific">Burkholderia cepacia</name>
    <name type="common">Pseudomonas cepacia</name>
    <dbReference type="NCBI Taxonomy" id="292"/>
    <lineage>
        <taxon>Bacteria</taxon>
        <taxon>Pseudomonadati</taxon>
        <taxon>Pseudomonadota</taxon>
        <taxon>Betaproteobacteria</taxon>
        <taxon>Burkholderiales</taxon>
        <taxon>Burkholderiaceae</taxon>
        <taxon>Burkholderia</taxon>
        <taxon>Burkholderia cepacia complex</taxon>
    </lineage>
</organism>
<protein>
    <submittedName>
        <fullName evidence="1">Uncharacterized protein</fullName>
    </submittedName>
</protein>
<gene>
    <name evidence="1" type="ORF">CO711_16980</name>
</gene>
<name>A0ABM6NVI6_BURCE</name>
<sequence>MDVPLMVAPEIVAPDIVPVEMLAFPAMSVGTVSGPVSVPPLSAKTFENALFSCCAVRTWPVTNPGELWASAKFAPTVR</sequence>
<dbReference type="Proteomes" id="UP000218103">
    <property type="component" value="Chromosome 1"/>
</dbReference>
<dbReference type="EMBL" id="CP023518">
    <property type="protein sequence ID" value="ATF78945.1"/>
    <property type="molecule type" value="Genomic_DNA"/>
</dbReference>
<evidence type="ECO:0000313" key="2">
    <source>
        <dbReference type="Proteomes" id="UP000218103"/>
    </source>
</evidence>
<keyword evidence="2" id="KW-1185">Reference proteome</keyword>
<evidence type="ECO:0000313" key="1">
    <source>
        <dbReference type="EMBL" id="ATF78945.1"/>
    </source>
</evidence>
<proteinExistence type="predicted"/>